<proteinExistence type="predicted"/>
<organism evidence="1">
    <name type="scientific">uncultured Caudovirales phage</name>
    <dbReference type="NCBI Taxonomy" id="2100421"/>
    <lineage>
        <taxon>Viruses</taxon>
        <taxon>Duplodnaviria</taxon>
        <taxon>Heunggongvirae</taxon>
        <taxon>Uroviricota</taxon>
        <taxon>Caudoviricetes</taxon>
        <taxon>Peduoviridae</taxon>
        <taxon>Maltschvirus</taxon>
        <taxon>Maltschvirus maltsch</taxon>
    </lineage>
</organism>
<reference evidence="1" key="1">
    <citation type="submission" date="2020-04" db="EMBL/GenBank/DDBJ databases">
        <authorList>
            <person name="Chiriac C."/>
            <person name="Salcher M."/>
            <person name="Ghai R."/>
            <person name="Kavagutti S V."/>
        </authorList>
    </citation>
    <scope>NUCLEOTIDE SEQUENCE</scope>
</reference>
<sequence>MAQTTAAVNGVASTVSIKVASGSYVDISGATQSVDAATATVMNSDTYTLDGSGAIILLGKVEPVEVTVNILYTETATTEPFMVAQAAFAAKSAVQIKWVPKGSASGANTIETAATGYITSLDYPAVDASSADALMVSFTVRCPGITYTDVA</sequence>
<dbReference type="EMBL" id="LR796678">
    <property type="protein sequence ID" value="CAB4158729.1"/>
    <property type="molecule type" value="Genomic_DNA"/>
</dbReference>
<accession>A0A6J5NHH2</accession>
<name>A0A6J5NHH2_9CAUD</name>
<evidence type="ECO:0000313" key="1">
    <source>
        <dbReference type="EMBL" id="CAB4158729.1"/>
    </source>
</evidence>
<protein>
    <submittedName>
        <fullName evidence="1">Uncharacterized protein</fullName>
    </submittedName>
</protein>
<gene>
    <name evidence="1" type="ORF">UFOVP698_29</name>
</gene>